<dbReference type="EMBL" id="JALJOS010000004">
    <property type="protein sequence ID" value="KAK9840500.1"/>
    <property type="molecule type" value="Genomic_DNA"/>
</dbReference>
<organism evidence="1 2">
    <name type="scientific">Apatococcus lobatus</name>
    <dbReference type="NCBI Taxonomy" id="904363"/>
    <lineage>
        <taxon>Eukaryota</taxon>
        <taxon>Viridiplantae</taxon>
        <taxon>Chlorophyta</taxon>
        <taxon>core chlorophytes</taxon>
        <taxon>Trebouxiophyceae</taxon>
        <taxon>Chlorellales</taxon>
        <taxon>Chlorellaceae</taxon>
        <taxon>Apatococcus</taxon>
    </lineage>
</organism>
<proteinExistence type="predicted"/>
<evidence type="ECO:0000313" key="2">
    <source>
        <dbReference type="Proteomes" id="UP001438707"/>
    </source>
</evidence>
<reference evidence="1 2" key="1">
    <citation type="journal article" date="2024" name="Nat. Commun.">
        <title>Phylogenomics reveals the evolutionary origins of lichenization in chlorophyte algae.</title>
        <authorList>
            <person name="Puginier C."/>
            <person name="Libourel C."/>
            <person name="Otte J."/>
            <person name="Skaloud P."/>
            <person name="Haon M."/>
            <person name="Grisel S."/>
            <person name="Petersen M."/>
            <person name="Berrin J.G."/>
            <person name="Delaux P.M."/>
            <person name="Dal Grande F."/>
            <person name="Keller J."/>
        </authorList>
    </citation>
    <scope>NUCLEOTIDE SEQUENCE [LARGE SCALE GENOMIC DNA]</scope>
    <source>
        <strain evidence="1 2">SAG 2145</strain>
    </source>
</reference>
<dbReference type="AlphaFoldDB" id="A0AAW1S3S9"/>
<accession>A0AAW1S3S9</accession>
<sequence length="223" mass="24525">MLMTGSTLPPDPGQPAVLMERVPVASSILMAASMLPWLPMDAMPAPWQQQQAQLMIFRAHELKPRLRAELHQHLHSGAYPEPPRLLGDLNASEEAAISNGLEQLLNICVIPSAHPSIAKKIAAYESEHTPACLELKQKAHKPIEKTLSACQHRRSAAGQLTLELWHAAQYLMNWKLPGNEFLRSDLASVVAFAKHASVSASGNSKASEVAHCYHWLVLHVQLP</sequence>
<evidence type="ECO:0000313" key="1">
    <source>
        <dbReference type="EMBL" id="KAK9840500.1"/>
    </source>
</evidence>
<gene>
    <name evidence="1" type="ORF">WJX74_010779</name>
</gene>
<comment type="caution">
    <text evidence="1">The sequence shown here is derived from an EMBL/GenBank/DDBJ whole genome shotgun (WGS) entry which is preliminary data.</text>
</comment>
<keyword evidence="2" id="KW-1185">Reference proteome</keyword>
<name>A0AAW1S3S9_9CHLO</name>
<protein>
    <submittedName>
        <fullName evidence="1">Uncharacterized protein</fullName>
    </submittedName>
</protein>
<dbReference type="Proteomes" id="UP001438707">
    <property type="component" value="Unassembled WGS sequence"/>
</dbReference>